<reference evidence="2" key="1">
    <citation type="submission" date="2020-09" db="EMBL/GenBank/DDBJ databases">
        <title>Clinical and molecular characterization of Acinetobacter seifertii in Taiwan.</title>
        <authorList>
            <person name="Li L.-H."/>
            <person name="Yang Y.-S."/>
            <person name="Sun J.-R."/>
            <person name="Huang T.-W."/>
            <person name="Huang W.-C."/>
            <person name="Wang Y.-C."/>
            <person name="Kuo T.-H."/>
            <person name="Kuo S.-C."/>
            <person name="Chen T.-L."/>
        </authorList>
    </citation>
    <scope>NUCLEOTIDE SEQUENCE [LARGE SCALE GENOMIC DNA]</scope>
    <source>
        <strain evidence="2">AS73</strain>
    </source>
</reference>
<dbReference type="EMBL" id="CP061561">
    <property type="protein sequence ID" value="QNX04852.1"/>
    <property type="molecule type" value="Genomic_DNA"/>
</dbReference>
<sequence length="198" mass="22910">MARTNTRRKVDLYILSLGLLFLFFIIMSIQFPGEYFFIKDFESWCELILKNILTIISFLALLYCFYAYKKFDFDLKGTTEIPFEIKKIDDANYEHLTFLATYVVPLISFDFSEGRQIVVLVLLLVVMGAIYVKTDLFYANPSLALLGFRIYRANGGFKTGARDGIILISRTKMKVGAKVSYIKLDDRIYFVKGLRDES</sequence>
<dbReference type="NCBIfam" id="NF041622">
    <property type="entry name" value="KwaA"/>
    <property type="match status" value="1"/>
</dbReference>
<dbReference type="AlphaFoldDB" id="A0A7H2QJP6"/>
<protein>
    <submittedName>
        <fullName evidence="1">Uncharacterized protein</fullName>
    </submittedName>
</protein>
<accession>A0A7H2QJP6</accession>
<name>A0A7H2QJP6_9GAMM</name>
<dbReference type="InterPro" id="IPR048118">
    <property type="entry name" value="KwaA"/>
</dbReference>
<evidence type="ECO:0000313" key="2">
    <source>
        <dbReference type="Proteomes" id="UP000516862"/>
    </source>
</evidence>
<organism evidence="1 2">
    <name type="scientific">Acinetobacter seifertii</name>
    <dbReference type="NCBI Taxonomy" id="1530123"/>
    <lineage>
        <taxon>Bacteria</taxon>
        <taxon>Pseudomonadati</taxon>
        <taxon>Pseudomonadota</taxon>
        <taxon>Gammaproteobacteria</taxon>
        <taxon>Moraxellales</taxon>
        <taxon>Moraxellaceae</taxon>
        <taxon>Acinetobacter</taxon>
        <taxon>Acinetobacter calcoaceticus/baumannii complex</taxon>
    </lineage>
</organism>
<dbReference type="Proteomes" id="UP000516862">
    <property type="component" value="Chromosome"/>
</dbReference>
<reference evidence="1 2" key="2">
    <citation type="submission" date="2020-09" db="EMBL/GenBank/DDBJ databases">
        <authorList>
            <person name="Chen F.-J."/>
            <person name="Lee Y.-T."/>
        </authorList>
    </citation>
    <scope>NUCLEOTIDE SEQUENCE [LARGE SCALE GENOMIC DNA]</scope>
    <source>
        <strain evidence="1 2">AS73</strain>
    </source>
</reference>
<dbReference type="RefSeq" id="WP_043971147.1">
    <property type="nucleotide sequence ID" value="NZ_BKEE01000014.1"/>
</dbReference>
<evidence type="ECO:0000313" key="1">
    <source>
        <dbReference type="EMBL" id="QNX04852.1"/>
    </source>
</evidence>
<gene>
    <name evidence="1" type="ORF">IC796_16345</name>
</gene>
<proteinExistence type="predicted"/>